<dbReference type="Proteomes" id="UP000016928">
    <property type="component" value="Unassembled WGS sequence"/>
</dbReference>
<sequence length="63" mass="7088">TFRKSSQLGSHQEYDGRIKDWLLDSGLDIQRRLLTGGCSQREPLSPAPEKKDLAKSADLKAKF</sequence>
<feature type="non-terminal residue" evidence="2">
    <location>
        <position position="1"/>
    </location>
</feature>
<dbReference type="HOGENOM" id="CLU_2891988_0_0_1"/>
<dbReference type="VEuPathDB" id="FungiDB:FOC1_h10017166"/>
<accession>N4TTF4</accession>
<dbReference type="AlphaFoldDB" id="N4TTF4"/>
<dbReference type="OrthoDB" id="5104432at2759"/>
<reference evidence="3" key="1">
    <citation type="submission" date="2012-09" db="EMBL/GenBank/DDBJ databases">
        <title>Genome sequencing and comparative transcriptomics of race 1 and race 4 of banana pathogen: Fusarium oxysporum f. sp. cubense.</title>
        <authorList>
            <person name="Fang X."/>
            <person name="Huang J."/>
        </authorList>
    </citation>
    <scope>NUCLEOTIDE SEQUENCE [LARGE SCALE GENOMIC DNA]</scope>
    <source>
        <strain evidence="3">race 1</strain>
    </source>
</reference>
<evidence type="ECO:0000313" key="2">
    <source>
        <dbReference type="EMBL" id="ENH66893.1"/>
    </source>
</evidence>
<feature type="non-terminal residue" evidence="2">
    <location>
        <position position="63"/>
    </location>
</feature>
<name>N4TTF4_FUSC1</name>
<protein>
    <submittedName>
        <fullName evidence="2">Uncharacterized protein</fullName>
    </submittedName>
</protein>
<proteinExistence type="predicted"/>
<gene>
    <name evidence="2" type="ORF">FOC1_h10017166</name>
</gene>
<reference evidence="3" key="2">
    <citation type="journal article" date="2014" name="PLoS ONE">
        <title>Genome and Transcriptome Analysis of the Fungal Pathogen Fusarium oxysporum f. sp. cubense Causing Banana Vascular Wilt Disease.</title>
        <authorList>
            <person name="Guo L."/>
            <person name="Han L."/>
            <person name="Yang L."/>
            <person name="Zeng H."/>
            <person name="Fan D."/>
            <person name="Zhu Y."/>
            <person name="Feng Y."/>
            <person name="Wang G."/>
            <person name="Peng C."/>
            <person name="Jiang X."/>
            <person name="Zhou D."/>
            <person name="Ni P."/>
            <person name="Liang C."/>
            <person name="Liu L."/>
            <person name="Wang J."/>
            <person name="Mao C."/>
            <person name="Fang X."/>
            <person name="Peng M."/>
            <person name="Huang J."/>
        </authorList>
    </citation>
    <scope>NUCLEOTIDE SEQUENCE [LARGE SCALE GENOMIC DNA]</scope>
    <source>
        <strain evidence="3">race 1</strain>
    </source>
</reference>
<feature type="region of interest" description="Disordered" evidence="1">
    <location>
        <begin position="38"/>
        <end position="63"/>
    </location>
</feature>
<dbReference type="EMBL" id="KB730345">
    <property type="protein sequence ID" value="ENH66893.1"/>
    <property type="molecule type" value="Genomic_DNA"/>
</dbReference>
<evidence type="ECO:0000256" key="1">
    <source>
        <dbReference type="SAM" id="MobiDB-lite"/>
    </source>
</evidence>
<organism evidence="2 3">
    <name type="scientific">Fusarium oxysporum f. sp. cubense (strain race 1)</name>
    <name type="common">Panama disease fungus</name>
    <dbReference type="NCBI Taxonomy" id="1229664"/>
    <lineage>
        <taxon>Eukaryota</taxon>
        <taxon>Fungi</taxon>
        <taxon>Dikarya</taxon>
        <taxon>Ascomycota</taxon>
        <taxon>Pezizomycotina</taxon>
        <taxon>Sordariomycetes</taxon>
        <taxon>Hypocreomycetidae</taxon>
        <taxon>Hypocreales</taxon>
        <taxon>Nectriaceae</taxon>
        <taxon>Fusarium</taxon>
        <taxon>Fusarium oxysporum species complex</taxon>
    </lineage>
</organism>
<feature type="compositionally biased region" description="Basic and acidic residues" evidence="1">
    <location>
        <begin position="48"/>
        <end position="63"/>
    </location>
</feature>
<evidence type="ECO:0000313" key="3">
    <source>
        <dbReference type="Proteomes" id="UP000016928"/>
    </source>
</evidence>